<evidence type="ECO:0000256" key="4">
    <source>
        <dbReference type="ARBA" id="ARBA00023136"/>
    </source>
</evidence>
<dbReference type="InterPro" id="IPR001807">
    <property type="entry name" value="ClC"/>
</dbReference>
<dbReference type="AlphaFoldDB" id="A0ABF7PHN1"/>
<dbReference type="SUPFAM" id="SSF81340">
    <property type="entry name" value="Clc chloride channel"/>
    <property type="match status" value="1"/>
</dbReference>
<dbReference type="EMBL" id="GG692818">
    <property type="protein sequence ID" value="EEV37149.1"/>
    <property type="molecule type" value="Genomic_DNA"/>
</dbReference>
<keyword evidence="2 5" id="KW-0812">Transmembrane</keyword>
<comment type="subcellular location">
    <subcellularLocation>
        <location evidence="1">Membrane</location>
        <topology evidence="1">Multi-pass membrane protein</topology>
    </subcellularLocation>
</comment>
<dbReference type="PRINTS" id="PR00762">
    <property type="entry name" value="CLCHANNEL"/>
</dbReference>
<reference evidence="6" key="1">
    <citation type="submission" date="2009-02" db="EMBL/GenBank/DDBJ databases">
        <title>The Genome Sequence of Enterococcus casseliflavus strain EC10 (892361).</title>
        <authorList>
            <consortium name="The Broad Institute Genome Sequencing Platform"/>
            <person name="Feldgarden M."/>
            <person name="Young S.K."/>
            <person name="Kodira C.D."/>
            <person name="Zeng Q."/>
            <person name="Koehrsen M."/>
            <person name="Alvarado L."/>
            <person name="Berlin A."/>
            <person name="Borenstein D."/>
            <person name="Chen Z."/>
            <person name="Engels R."/>
            <person name="Freedman E."/>
            <person name="Gellesch M."/>
            <person name="Goldberg J."/>
            <person name="Griggs A."/>
            <person name="Gujja S."/>
            <person name="Heiman D."/>
            <person name="Hepburn T."/>
            <person name="Howarth C."/>
            <person name="Jen D."/>
            <person name="Larson L."/>
            <person name="Lewis B."/>
            <person name="Mehta T."/>
            <person name="Park D."/>
            <person name="Pearson M."/>
            <person name="Roberts A."/>
            <person name="Saif S."/>
            <person name="Shea T."/>
            <person name="Shenoy N."/>
            <person name="Sisk P."/>
            <person name="Stolte C."/>
            <person name="Sykes S."/>
            <person name="Walk T."/>
            <person name="White J."/>
            <person name="Yandava C."/>
            <person name="Gilmore M."/>
            <person name="Manson J."/>
            <person name="Palmer K."/>
            <person name="Carniol K."/>
            <person name="Lander E."/>
            <person name="Nusbaum C."/>
            <person name="Galagan J."/>
            <person name="Birren B."/>
        </authorList>
    </citation>
    <scope>NUCLEOTIDE SEQUENCE</scope>
    <source>
        <strain evidence="6">EC10</strain>
    </source>
</reference>
<organism evidence="6">
    <name type="scientific">Enterococcus casseliflavus (strain EC10)</name>
    <dbReference type="NCBI Taxonomy" id="565654"/>
    <lineage>
        <taxon>Bacteria</taxon>
        <taxon>Bacillati</taxon>
        <taxon>Bacillota</taxon>
        <taxon>Bacilli</taxon>
        <taxon>Lactobacillales</taxon>
        <taxon>Enterococcaceae</taxon>
        <taxon>Enterococcus</taxon>
    </lineage>
</organism>
<dbReference type="GO" id="GO:0016020">
    <property type="term" value="C:membrane"/>
    <property type="evidence" value="ECO:0007669"/>
    <property type="project" value="UniProtKB-SubCell"/>
</dbReference>
<dbReference type="InterPro" id="IPR050368">
    <property type="entry name" value="ClC-type_chloride_channel"/>
</dbReference>
<dbReference type="Gene3D" id="1.10.3080.10">
    <property type="entry name" value="Clc chloride channel"/>
    <property type="match status" value="1"/>
</dbReference>
<gene>
    <name evidence="6" type="ORF">ECAG_02710</name>
</gene>
<dbReference type="PANTHER" id="PTHR43427">
    <property type="entry name" value="CHLORIDE CHANNEL PROTEIN CLC-E"/>
    <property type="match status" value="1"/>
</dbReference>
<accession>A0ABF7PHN1</accession>
<dbReference type="Pfam" id="PF00654">
    <property type="entry name" value="Voltage_CLC"/>
    <property type="match status" value="1"/>
</dbReference>
<feature type="transmembrane region" description="Helical" evidence="5">
    <location>
        <begin position="322"/>
        <end position="341"/>
    </location>
</feature>
<proteinExistence type="predicted"/>
<evidence type="ECO:0008006" key="7">
    <source>
        <dbReference type="Google" id="ProtNLM"/>
    </source>
</evidence>
<evidence type="ECO:0000256" key="3">
    <source>
        <dbReference type="ARBA" id="ARBA00022989"/>
    </source>
</evidence>
<feature type="transmembrane region" description="Helical" evidence="5">
    <location>
        <begin position="294"/>
        <end position="315"/>
    </location>
</feature>
<dbReference type="PANTHER" id="PTHR43427:SF12">
    <property type="entry name" value="CHLORIDE TRANSPORTER"/>
    <property type="match status" value="1"/>
</dbReference>
<sequence length="406" mass="44100">MIEMKKQETTYFELTALGLLSLVIGVLAGAVDTFFGKILLFLSAFRESHFLPLILFLPIIGICFTYLFQKYGDRSPQGMNLVFLVGQEEEKDIPLRLIPFVMVGTWLTHLFGGSAGREGVAVQLGATIANRLGNWVRLEKYASTLIMIGMAAGFAGLFETPIAATFFALEVLVIGKFSHHALLPALLAAFTASTTSQWLGLEKFSLMLPQSVDLTIPVFLKLLVIGLIFGMVGGSFAGCLETMKRIMKRRFPNPLWRIGIGALALVLLFVLLYQGRYSGLGTNLISASFTNQPIYSYDWLLKLVLTVLTISSGFLGGEVTPLFAIGSSLGVVLAPLFGLPIELVAALGYASVFGSATSTLFAPIFIGGEVFGFQNLPFFVIVCSVAYFISKPYSIYPLQKTSAMGQ</sequence>
<feature type="transmembrane region" description="Helical" evidence="5">
    <location>
        <begin position="12"/>
        <end position="30"/>
    </location>
</feature>
<feature type="transmembrane region" description="Helical" evidence="5">
    <location>
        <begin position="145"/>
        <end position="169"/>
    </location>
</feature>
<feature type="transmembrane region" description="Helical" evidence="5">
    <location>
        <begin position="219"/>
        <end position="243"/>
    </location>
</feature>
<feature type="transmembrane region" description="Helical" evidence="5">
    <location>
        <begin position="50"/>
        <end position="68"/>
    </location>
</feature>
<evidence type="ECO:0000313" key="6">
    <source>
        <dbReference type="EMBL" id="EEV37149.1"/>
    </source>
</evidence>
<protein>
    <recommendedName>
        <fullName evidence="7">Voltage-gated chloride channel protein</fullName>
    </recommendedName>
</protein>
<dbReference type="InterPro" id="IPR014743">
    <property type="entry name" value="Cl-channel_core"/>
</dbReference>
<name>A0ABF7PHN1_ENTCS</name>
<feature type="transmembrane region" description="Helical" evidence="5">
    <location>
        <begin position="255"/>
        <end position="274"/>
    </location>
</feature>
<evidence type="ECO:0000256" key="5">
    <source>
        <dbReference type="SAM" id="Phobius"/>
    </source>
</evidence>
<keyword evidence="4 5" id="KW-0472">Membrane</keyword>
<keyword evidence="3 5" id="KW-1133">Transmembrane helix</keyword>
<evidence type="ECO:0000256" key="2">
    <source>
        <dbReference type="ARBA" id="ARBA00022692"/>
    </source>
</evidence>
<evidence type="ECO:0000256" key="1">
    <source>
        <dbReference type="ARBA" id="ARBA00004141"/>
    </source>
</evidence>